<keyword evidence="6" id="KW-1185">Reference proteome</keyword>
<feature type="compositionally biased region" description="Low complexity" evidence="1">
    <location>
        <begin position="43"/>
        <end position="61"/>
    </location>
</feature>
<proteinExistence type="predicted"/>
<dbReference type="GO" id="GO:0030655">
    <property type="term" value="P:beta-lactam antibiotic catabolic process"/>
    <property type="evidence" value="ECO:0007669"/>
    <property type="project" value="InterPro"/>
</dbReference>
<dbReference type="RefSeq" id="WP_188546487.1">
    <property type="nucleotide sequence ID" value="NZ_BMCU01000004.1"/>
</dbReference>
<feature type="domain" description="ORF 12 gene product N-terminal" evidence="4">
    <location>
        <begin position="74"/>
        <end position="166"/>
    </location>
</feature>
<evidence type="ECO:0000256" key="1">
    <source>
        <dbReference type="SAM" id="MobiDB-lite"/>
    </source>
</evidence>
<organism evidence="5 6">
    <name type="scientific">Rhodococcoides trifolii</name>
    <dbReference type="NCBI Taxonomy" id="908250"/>
    <lineage>
        <taxon>Bacteria</taxon>
        <taxon>Bacillati</taxon>
        <taxon>Actinomycetota</taxon>
        <taxon>Actinomycetes</taxon>
        <taxon>Mycobacteriales</taxon>
        <taxon>Nocardiaceae</taxon>
        <taxon>Rhodococcoides</taxon>
    </lineage>
</organism>
<dbReference type="PANTHER" id="PTHR35333">
    <property type="entry name" value="BETA-LACTAMASE"/>
    <property type="match status" value="1"/>
</dbReference>
<name>A0A917G3K6_9NOCA</name>
<dbReference type="AlphaFoldDB" id="A0A917G3K6"/>
<dbReference type="Gene3D" id="3.10.450.280">
    <property type="match status" value="1"/>
</dbReference>
<keyword evidence="2" id="KW-0732">Signal</keyword>
<evidence type="ECO:0000313" key="5">
    <source>
        <dbReference type="EMBL" id="GGG20784.1"/>
    </source>
</evidence>
<evidence type="ECO:0008006" key="7">
    <source>
        <dbReference type="Google" id="ProtNLM"/>
    </source>
</evidence>
<feature type="signal peptide" evidence="2">
    <location>
        <begin position="1"/>
        <end position="25"/>
    </location>
</feature>
<dbReference type="GO" id="GO:0008800">
    <property type="term" value="F:beta-lactamase activity"/>
    <property type="evidence" value="ECO:0007669"/>
    <property type="project" value="InterPro"/>
</dbReference>
<dbReference type="Proteomes" id="UP000654257">
    <property type="component" value="Unassembled WGS sequence"/>
</dbReference>
<evidence type="ECO:0000313" key="6">
    <source>
        <dbReference type="Proteomes" id="UP000654257"/>
    </source>
</evidence>
<feature type="domain" description="Beta-lactamase class A catalytic" evidence="3">
    <location>
        <begin position="216"/>
        <end position="314"/>
    </location>
</feature>
<reference evidence="5" key="1">
    <citation type="journal article" date="2014" name="Int. J. Syst. Evol. Microbiol.">
        <title>Complete genome sequence of Corynebacterium casei LMG S-19264T (=DSM 44701T), isolated from a smear-ripened cheese.</title>
        <authorList>
            <consortium name="US DOE Joint Genome Institute (JGI-PGF)"/>
            <person name="Walter F."/>
            <person name="Albersmeier A."/>
            <person name="Kalinowski J."/>
            <person name="Ruckert C."/>
        </authorList>
    </citation>
    <scope>NUCLEOTIDE SEQUENCE</scope>
    <source>
        <strain evidence="5">CCM 7905</strain>
    </source>
</reference>
<dbReference type="Pfam" id="PF18042">
    <property type="entry name" value="ORF_12_N"/>
    <property type="match status" value="1"/>
</dbReference>
<dbReference type="InterPro" id="IPR045155">
    <property type="entry name" value="Beta-lactam_cat"/>
</dbReference>
<dbReference type="GO" id="GO:0046677">
    <property type="term" value="P:response to antibiotic"/>
    <property type="evidence" value="ECO:0007669"/>
    <property type="project" value="InterPro"/>
</dbReference>
<dbReference type="InterPro" id="IPR000871">
    <property type="entry name" value="Beta-lactam_class-A"/>
</dbReference>
<dbReference type="SUPFAM" id="SSF56601">
    <property type="entry name" value="beta-lactamase/transpeptidase-like"/>
    <property type="match status" value="1"/>
</dbReference>
<dbReference type="InterPro" id="IPR012338">
    <property type="entry name" value="Beta-lactam/transpept-like"/>
</dbReference>
<dbReference type="Gene3D" id="1.10.8.620">
    <property type="entry name" value="ORF12 helical bundle domain-like"/>
    <property type="match status" value="1"/>
</dbReference>
<evidence type="ECO:0000256" key="2">
    <source>
        <dbReference type="SAM" id="SignalP"/>
    </source>
</evidence>
<protein>
    <recommendedName>
        <fullName evidence="7">Serine hydrolase</fullName>
    </recommendedName>
</protein>
<evidence type="ECO:0000259" key="4">
    <source>
        <dbReference type="Pfam" id="PF18042"/>
    </source>
</evidence>
<dbReference type="PANTHER" id="PTHR35333:SF5">
    <property type="entry name" value="CONSERVED LIPOPROTEIN LPQF-RELATED"/>
    <property type="match status" value="1"/>
</dbReference>
<gene>
    <name evidence="5" type="primary">lpqF</name>
    <name evidence="5" type="ORF">GCM10007304_38340</name>
</gene>
<reference evidence="5" key="2">
    <citation type="submission" date="2020-09" db="EMBL/GenBank/DDBJ databases">
        <authorList>
            <person name="Sun Q."/>
            <person name="Sedlacek I."/>
        </authorList>
    </citation>
    <scope>NUCLEOTIDE SEQUENCE</scope>
    <source>
        <strain evidence="5">CCM 7905</strain>
    </source>
</reference>
<dbReference type="PROSITE" id="PS51257">
    <property type="entry name" value="PROKAR_LIPOPROTEIN"/>
    <property type="match status" value="1"/>
</dbReference>
<comment type="caution">
    <text evidence="5">The sequence shown here is derived from an EMBL/GenBank/DDBJ whole genome shotgun (WGS) entry which is preliminary data.</text>
</comment>
<evidence type="ECO:0000259" key="3">
    <source>
        <dbReference type="Pfam" id="PF13354"/>
    </source>
</evidence>
<accession>A0A917G3K6</accession>
<dbReference type="EMBL" id="BMCU01000004">
    <property type="protein sequence ID" value="GGG20784.1"/>
    <property type="molecule type" value="Genomic_DNA"/>
</dbReference>
<feature type="chain" id="PRO_5037680438" description="Serine hydrolase" evidence="2">
    <location>
        <begin position="26"/>
        <end position="482"/>
    </location>
</feature>
<dbReference type="InterPro" id="IPR040846">
    <property type="entry name" value="ORF_12_N"/>
</dbReference>
<feature type="region of interest" description="Disordered" evidence="1">
    <location>
        <begin position="30"/>
        <end position="61"/>
    </location>
</feature>
<dbReference type="Pfam" id="PF13354">
    <property type="entry name" value="Beta-lactamase2"/>
    <property type="match status" value="1"/>
</dbReference>
<dbReference type="Gene3D" id="3.40.710.10">
    <property type="entry name" value="DD-peptidase/beta-lactamase superfamily"/>
    <property type="match status" value="1"/>
</dbReference>
<sequence length="482" mass="50028">MGIVRMQSFRGRAVALFAVALTATACSGGVDPKLESGSARGWSDTSAESTPPPTAETAETVETADGAAPPLIDPSTPIGQVSRTVVGWINADVNTLNPDEINAFAAPVLAQALGAAGLITPVVQLNTSAPFTVNSYRAQGGQAELQLTTSRGVPATLDLSIDSTGKLDGIRGLATAPPETTWADVDQAISSLGTTADSVLAARITGGSCVPVHATNAGAELQIASVAKLYVLGALLRAVNNGTVSFDETLTITEAVKSAPSGELQNFPAGTEVTVRDAAEKMISISDNTATDLLIDRLGRAAVENELSLMGHHDPADLTPFPTTKEVFLTGWGVQNQRAAWQSADTEGRRAILASLDDQPLDLDLQSLISTPGSAQDVGWFATADDICNAYAGLLNGPLPDEARRILGIQPLIELDRAQWPYVGAKSGNLPGDVIGSWLATDAAGQDWVFATQIESDRPIGQLENGYVFSIAQSAFGIASAN</sequence>